<dbReference type="UniPathway" id="UPA00053">
    <property type="reaction ID" value="UER00084"/>
</dbReference>
<dbReference type="Proteomes" id="UP000223759">
    <property type="component" value="Unassembled WGS sequence"/>
</dbReference>
<dbReference type="PANTHER" id="PTHR21225">
    <property type="entry name" value="PHOSPHO-2-DEHYDRO-3-DEOXYHEPTONATE ALDOLASE DAHP SYNTHETASE"/>
    <property type="match status" value="1"/>
</dbReference>
<comment type="catalytic activity">
    <reaction evidence="7 8">
        <text>D-erythrose 4-phosphate + phosphoenolpyruvate + H2O = 7-phospho-2-dehydro-3-deoxy-D-arabino-heptonate + phosphate</text>
        <dbReference type="Rhea" id="RHEA:14717"/>
        <dbReference type="ChEBI" id="CHEBI:15377"/>
        <dbReference type="ChEBI" id="CHEBI:16897"/>
        <dbReference type="ChEBI" id="CHEBI:43474"/>
        <dbReference type="ChEBI" id="CHEBI:58394"/>
        <dbReference type="ChEBI" id="CHEBI:58702"/>
        <dbReference type="EC" id="2.5.1.54"/>
    </reaction>
</comment>
<dbReference type="GO" id="GO:0005737">
    <property type="term" value="C:cytoplasm"/>
    <property type="evidence" value="ECO:0007669"/>
    <property type="project" value="TreeGrafter"/>
</dbReference>
<dbReference type="Gene3D" id="3.20.20.70">
    <property type="entry name" value="Aldolase class I"/>
    <property type="match status" value="1"/>
</dbReference>
<feature type="domain" description="DAHP synthetase I/KDSA" evidence="9">
    <location>
        <begin position="45"/>
        <end position="337"/>
    </location>
</feature>
<evidence type="ECO:0000256" key="3">
    <source>
        <dbReference type="ARBA" id="ARBA00007985"/>
    </source>
</evidence>
<dbReference type="PIRSF" id="PIRSF001361">
    <property type="entry name" value="DAHP_synthase"/>
    <property type="match status" value="1"/>
</dbReference>
<keyword evidence="4 8" id="KW-0028">Amino-acid biosynthesis</keyword>
<dbReference type="EC" id="2.5.1.54" evidence="8"/>
<evidence type="ECO:0000256" key="2">
    <source>
        <dbReference type="ARBA" id="ARBA00004688"/>
    </source>
</evidence>
<evidence type="ECO:0000256" key="7">
    <source>
        <dbReference type="ARBA" id="ARBA00047508"/>
    </source>
</evidence>
<evidence type="ECO:0000256" key="5">
    <source>
        <dbReference type="ARBA" id="ARBA00022679"/>
    </source>
</evidence>
<dbReference type="PANTHER" id="PTHR21225:SF12">
    <property type="entry name" value="PHOSPHO-2-DEHYDRO-3-DEOXYHEPTONATE ALDOLASE, TYROSINE-INHIBITED"/>
    <property type="match status" value="1"/>
</dbReference>
<evidence type="ECO:0000259" key="9">
    <source>
        <dbReference type="Pfam" id="PF00793"/>
    </source>
</evidence>
<organism evidence="10 11">
    <name type="scientific">Ectothiorhodosinus mongolicus</name>
    <dbReference type="NCBI Taxonomy" id="233100"/>
    <lineage>
        <taxon>Bacteria</taxon>
        <taxon>Pseudomonadati</taxon>
        <taxon>Pseudomonadota</taxon>
        <taxon>Gammaproteobacteria</taxon>
        <taxon>Chromatiales</taxon>
        <taxon>Ectothiorhodospiraceae</taxon>
        <taxon>Ectothiorhodosinus</taxon>
    </lineage>
</organism>
<dbReference type="FunFam" id="3.20.20.70:FF:000005">
    <property type="entry name" value="Phospho-2-dehydro-3-deoxyheptonate aldolase"/>
    <property type="match status" value="1"/>
</dbReference>
<dbReference type="OrthoDB" id="9807331at2"/>
<sequence length="354" mass="38276">MKHPTDDLRILNIREVLAPQTLHEEQPISDAAAQTVFASRAAIKNILAGEDDRLLVIAGPCSIHDVKAAMEYAGHLKALRDELSADLEIVMRVYFEKPRTIVGWKGLINDPDLDGSFEINKGLRLARGLLLDLASQGMPAATEYLDLISPQYVADLVAWGAIGARTTESQVHRELASGLSCPVGFKNSTDGSLQVAIDAIRSAARPHHFLSVTKAGRSAIFSTAGNSDCHIILRGGRQPNYDAASLDDAAQALEDAGLPPNLMVDCSHANSRKDPARQVEVALTVARQLGHGDRRVMGVMLESHLVAGRQDWSADREPVYGQSITDACMSWDDTASVLRELAAGVRERRLHAAA</sequence>
<gene>
    <name evidence="10" type="ORF">SAMN05216526_0718</name>
</gene>
<evidence type="ECO:0000256" key="1">
    <source>
        <dbReference type="ARBA" id="ARBA00003726"/>
    </source>
</evidence>
<comment type="pathway">
    <text evidence="2 8">Metabolic intermediate biosynthesis; chorismate biosynthesis; chorismate from D-erythrose 4-phosphate and phosphoenolpyruvate: step 1/7.</text>
</comment>
<accession>A0A1R3VQF6</accession>
<dbReference type="GO" id="GO:0008652">
    <property type="term" value="P:amino acid biosynthetic process"/>
    <property type="evidence" value="ECO:0007669"/>
    <property type="project" value="UniProtKB-KW"/>
</dbReference>
<dbReference type="Pfam" id="PF00793">
    <property type="entry name" value="DAHP_synth_1"/>
    <property type="match status" value="1"/>
</dbReference>
<keyword evidence="6 8" id="KW-0057">Aromatic amino acid biosynthesis</keyword>
<evidence type="ECO:0000313" key="10">
    <source>
        <dbReference type="EMBL" id="SIT66907.1"/>
    </source>
</evidence>
<dbReference type="AlphaFoldDB" id="A0A1R3VQF6"/>
<evidence type="ECO:0000313" key="11">
    <source>
        <dbReference type="Proteomes" id="UP000223759"/>
    </source>
</evidence>
<reference evidence="10 11" key="1">
    <citation type="submission" date="2017-01" db="EMBL/GenBank/DDBJ databases">
        <authorList>
            <person name="Mah S.A."/>
            <person name="Swanson W.J."/>
            <person name="Moy G.W."/>
            <person name="Vacquier V.D."/>
        </authorList>
    </citation>
    <scope>NUCLEOTIDE SEQUENCE [LARGE SCALE GENOMIC DNA]</scope>
    <source>
        <strain evidence="10 11">M9</strain>
    </source>
</reference>
<dbReference type="GO" id="GO:0009073">
    <property type="term" value="P:aromatic amino acid family biosynthetic process"/>
    <property type="evidence" value="ECO:0007669"/>
    <property type="project" value="UniProtKB-KW"/>
</dbReference>
<dbReference type="STRING" id="233100.SAMN05216526_0718"/>
<dbReference type="NCBIfam" id="NF009396">
    <property type="entry name" value="PRK12756.1"/>
    <property type="match status" value="1"/>
</dbReference>
<evidence type="ECO:0000256" key="6">
    <source>
        <dbReference type="ARBA" id="ARBA00023141"/>
    </source>
</evidence>
<comment type="function">
    <text evidence="1 8">Stereospecific condensation of phosphoenolpyruvate (PEP) and D-erythrose-4-phosphate (E4P) giving rise to 3-deoxy-D-arabino-heptulosonate-7-phosphate (DAHP).</text>
</comment>
<dbReference type="GO" id="GO:0009423">
    <property type="term" value="P:chorismate biosynthetic process"/>
    <property type="evidence" value="ECO:0007669"/>
    <property type="project" value="UniProtKB-UniPathway"/>
</dbReference>
<protein>
    <recommendedName>
        <fullName evidence="8">Phospho-2-dehydro-3-deoxyheptonate aldolase</fullName>
        <ecNumber evidence="8">2.5.1.54</ecNumber>
    </recommendedName>
</protein>
<proteinExistence type="inferred from homology"/>
<keyword evidence="5 8" id="KW-0808">Transferase</keyword>
<dbReference type="GO" id="GO:0003849">
    <property type="term" value="F:3-deoxy-7-phosphoheptulonate synthase activity"/>
    <property type="evidence" value="ECO:0007669"/>
    <property type="project" value="UniProtKB-EC"/>
</dbReference>
<dbReference type="SUPFAM" id="SSF51569">
    <property type="entry name" value="Aldolase"/>
    <property type="match status" value="1"/>
</dbReference>
<comment type="similarity">
    <text evidence="3 8">Belongs to the class-I DAHP synthase family.</text>
</comment>
<dbReference type="InterPro" id="IPR006218">
    <property type="entry name" value="DAHP1/KDSA"/>
</dbReference>
<dbReference type="NCBIfam" id="NF009395">
    <property type="entry name" value="PRK12755.1"/>
    <property type="match status" value="1"/>
</dbReference>
<evidence type="ECO:0000256" key="4">
    <source>
        <dbReference type="ARBA" id="ARBA00022605"/>
    </source>
</evidence>
<keyword evidence="11" id="KW-1185">Reference proteome</keyword>
<evidence type="ECO:0000256" key="8">
    <source>
        <dbReference type="PIRNR" id="PIRNR001361"/>
    </source>
</evidence>
<dbReference type="GO" id="GO:0042802">
    <property type="term" value="F:identical protein binding"/>
    <property type="evidence" value="ECO:0007669"/>
    <property type="project" value="UniProtKB-ARBA"/>
</dbReference>
<dbReference type="InterPro" id="IPR013785">
    <property type="entry name" value="Aldolase_TIM"/>
</dbReference>
<dbReference type="EMBL" id="FTPK01000001">
    <property type="protein sequence ID" value="SIT66907.1"/>
    <property type="molecule type" value="Genomic_DNA"/>
</dbReference>
<dbReference type="InterPro" id="IPR006219">
    <property type="entry name" value="DAHP_synth_1"/>
</dbReference>
<dbReference type="RefSeq" id="WP_076754980.1">
    <property type="nucleotide sequence ID" value="NZ_CP023018.1"/>
</dbReference>
<name>A0A1R3VQF6_9GAMM</name>
<dbReference type="NCBIfam" id="TIGR00034">
    <property type="entry name" value="aroFGH"/>
    <property type="match status" value="1"/>
</dbReference>